<keyword evidence="4 10" id="KW-0812">Transmembrane</keyword>
<dbReference type="InterPro" id="IPR000644">
    <property type="entry name" value="CBS_dom"/>
</dbReference>
<keyword evidence="6 10" id="KW-1133">Transmembrane helix</keyword>
<keyword evidence="5" id="KW-0677">Repeat</keyword>
<keyword evidence="3" id="KW-1003">Cell membrane</keyword>
<gene>
    <name evidence="14" type="ORF">HR15_01235</name>
</gene>
<dbReference type="SUPFAM" id="SSF54631">
    <property type="entry name" value="CBS-domain pair"/>
    <property type="match status" value="1"/>
</dbReference>
<dbReference type="InterPro" id="IPR005170">
    <property type="entry name" value="Transptr-assoc_dom"/>
</dbReference>
<feature type="transmembrane region" description="Helical" evidence="11">
    <location>
        <begin position="107"/>
        <end position="129"/>
    </location>
</feature>
<dbReference type="InterPro" id="IPR002550">
    <property type="entry name" value="CNNM"/>
</dbReference>
<dbReference type="SMART" id="SM01091">
    <property type="entry name" value="CorC_HlyC"/>
    <property type="match status" value="1"/>
</dbReference>
<dbReference type="GO" id="GO:0005886">
    <property type="term" value="C:plasma membrane"/>
    <property type="evidence" value="ECO:0007669"/>
    <property type="project" value="UniProtKB-SubCell"/>
</dbReference>
<dbReference type="InterPro" id="IPR044751">
    <property type="entry name" value="Ion_transp-like_CBS"/>
</dbReference>
<dbReference type="PROSITE" id="PS51371">
    <property type="entry name" value="CBS"/>
    <property type="match status" value="2"/>
</dbReference>
<evidence type="ECO:0000259" key="12">
    <source>
        <dbReference type="PROSITE" id="PS51371"/>
    </source>
</evidence>
<evidence type="ECO:0000256" key="8">
    <source>
        <dbReference type="ARBA" id="ARBA00023136"/>
    </source>
</evidence>
<evidence type="ECO:0000256" key="7">
    <source>
        <dbReference type="ARBA" id="ARBA00023122"/>
    </source>
</evidence>
<feature type="domain" description="CBS" evidence="12">
    <location>
        <begin position="287"/>
        <end position="344"/>
    </location>
</feature>
<dbReference type="SUPFAM" id="SSF56176">
    <property type="entry name" value="FAD-binding/transporter-associated domain-like"/>
    <property type="match status" value="1"/>
</dbReference>
<evidence type="ECO:0000256" key="9">
    <source>
        <dbReference type="PROSITE-ProRule" id="PRU00703"/>
    </source>
</evidence>
<dbReference type="InterPro" id="IPR046342">
    <property type="entry name" value="CBS_dom_sf"/>
</dbReference>
<keyword evidence="8 10" id="KW-0472">Membrane</keyword>
<evidence type="ECO:0000256" key="2">
    <source>
        <dbReference type="ARBA" id="ARBA00006337"/>
    </source>
</evidence>
<keyword evidence="15" id="KW-1185">Reference proteome</keyword>
<evidence type="ECO:0000256" key="6">
    <source>
        <dbReference type="ARBA" id="ARBA00022989"/>
    </source>
</evidence>
<comment type="caution">
    <text evidence="14">The sequence shown here is derived from an EMBL/GenBank/DDBJ whole genome shotgun (WGS) entry which is preliminary data.</text>
</comment>
<dbReference type="InterPro" id="IPR036318">
    <property type="entry name" value="FAD-bd_PCMH-like_sf"/>
</dbReference>
<dbReference type="Pfam" id="PF03471">
    <property type="entry name" value="CorC_HlyC"/>
    <property type="match status" value="1"/>
</dbReference>
<evidence type="ECO:0000313" key="15">
    <source>
        <dbReference type="Proteomes" id="UP000030146"/>
    </source>
</evidence>
<protein>
    <submittedName>
        <fullName evidence="14">Hemolysin</fullName>
    </submittedName>
</protein>
<dbReference type="Gene3D" id="3.30.465.10">
    <property type="match status" value="1"/>
</dbReference>
<feature type="domain" description="CNNM transmembrane" evidence="13">
    <location>
        <begin position="18"/>
        <end position="207"/>
    </location>
</feature>
<dbReference type="RefSeq" id="WP_039418228.1">
    <property type="nucleotide sequence ID" value="NZ_JRAK01000015.1"/>
</dbReference>
<dbReference type="Pfam" id="PF01595">
    <property type="entry name" value="CNNM"/>
    <property type="match status" value="1"/>
</dbReference>
<dbReference type="Pfam" id="PF00571">
    <property type="entry name" value="CBS"/>
    <property type="match status" value="2"/>
</dbReference>
<dbReference type="GeneID" id="57239170"/>
<evidence type="ECO:0000256" key="4">
    <source>
        <dbReference type="ARBA" id="ARBA00022692"/>
    </source>
</evidence>
<comment type="similarity">
    <text evidence="2">Belongs to the UPF0053 family.</text>
</comment>
<dbReference type="PANTHER" id="PTHR22777:SF32">
    <property type="entry name" value="UPF0053 INNER MEMBRANE PROTEIN YFJD"/>
    <property type="match status" value="1"/>
</dbReference>
<dbReference type="InterPro" id="IPR016169">
    <property type="entry name" value="FAD-bd_PCMH_sub2"/>
</dbReference>
<dbReference type="Gene3D" id="3.10.580.10">
    <property type="entry name" value="CBS-domain"/>
    <property type="match status" value="1"/>
</dbReference>
<evidence type="ECO:0000256" key="5">
    <source>
        <dbReference type="ARBA" id="ARBA00022737"/>
    </source>
</evidence>
<dbReference type="PANTHER" id="PTHR22777">
    <property type="entry name" value="HEMOLYSIN-RELATED"/>
    <property type="match status" value="1"/>
</dbReference>
<keyword evidence="7 9" id="KW-0129">CBS domain</keyword>
<feature type="transmembrane region" description="Helical" evidence="11">
    <location>
        <begin position="20"/>
        <end position="49"/>
    </location>
</feature>
<reference evidence="14 15" key="1">
    <citation type="submission" date="2014-08" db="EMBL/GenBank/DDBJ databases">
        <title>Porphyromonas gulae strain:COT-052_OH3439 Genome sequencing.</title>
        <authorList>
            <person name="Wallis C."/>
            <person name="Deusch O."/>
            <person name="O'Flynn C."/>
            <person name="Davis I."/>
            <person name="Jospin G."/>
            <person name="Darling A.E."/>
            <person name="Coil D.A."/>
            <person name="Alexiev A."/>
            <person name="Horsfall A."/>
            <person name="Kirkwood N."/>
            <person name="Harris S."/>
            <person name="Eisen J.A."/>
        </authorList>
    </citation>
    <scope>NUCLEOTIDE SEQUENCE [LARGE SCALE GENOMIC DNA]</scope>
    <source>
        <strain evidence="15">COT-052 OH3439</strain>
    </source>
</reference>
<dbReference type="CDD" id="cd04590">
    <property type="entry name" value="CBS_pair_CorC_HlyC_assoc"/>
    <property type="match status" value="1"/>
</dbReference>
<dbReference type="InterPro" id="IPR019862">
    <property type="entry name" value="Motility-assoc_prot_GldE"/>
</dbReference>
<dbReference type="PROSITE" id="PS51846">
    <property type="entry name" value="CNNM"/>
    <property type="match status" value="1"/>
</dbReference>
<evidence type="ECO:0000256" key="11">
    <source>
        <dbReference type="SAM" id="Phobius"/>
    </source>
</evidence>
<evidence type="ECO:0000256" key="10">
    <source>
        <dbReference type="PROSITE-ProRule" id="PRU01193"/>
    </source>
</evidence>
<proteinExistence type="inferred from homology"/>
<comment type="subcellular location">
    <subcellularLocation>
        <location evidence="1">Cell membrane</location>
        <topology evidence="1">Multi-pass membrane protein</topology>
    </subcellularLocation>
</comment>
<name>A0A099WYI2_9PORP</name>
<evidence type="ECO:0000313" key="14">
    <source>
        <dbReference type="EMBL" id="KGN94286.1"/>
    </source>
</evidence>
<evidence type="ECO:0000259" key="13">
    <source>
        <dbReference type="PROSITE" id="PS51846"/>
    </source>
</evidence>
<dbReference type="EMBL" id="JRAK01000015">
    <property type="protein sequence ID" value="KGN94286.1"/>
    <property type="molecule type" value="Genomic_DNA"/>
</dbReference>
<feature type="domain" description="CBS" evidence="12">
    <location>
        <begin position="223"/>
        <end position="282"/>
    </location>
</feature>
<sequence length="442" mass="50197">MDLHLITDFFEGIRVNSIGAAAIVAFIIDLLLLCCSAFMSSCEVAYFSLKPIDLQNIRERNHSSDISLSNLLDNSNQLLATILIGNNVINVAIVILSNYAIEQTFDFSSPIVGFLIQTILLTTILLLFGEILPKVYARKNPLQYSRFSAAAMSVIYKVLSPFSKLLVKSTGIVTRSISKKKYDISVDELSKAVALTTTEGEPEEKEMINEIIKFYNKTASEIMVPRMDIVDVDLSWPFRKMLDFVVSSGYSRLPVSEGSEDNIKGVIYIKDLIPHMEKDDDFDWHPLIRKAYFVPENKRIDDLLEEFRANKVHVSIVVDEFGGTCGLITMEDILEEIVGEITDEYDEEELPFKVLEDGSYLFEGKTSLSDVRHYLDLPEDAFGELGDEVDTLSGLFLEIKQELPHVGDTAAYEPFRFQVTQMDKRRIIEIKIFPFERTWETE</sequence>
<evidence type="ECO:0000256" key="3">
    <source>
        <dbReference type="ARBA" id="ARBA00022475"/>
    </source>
</evidence>
<dbReference type="NCBIfam" id="TIGR03520">
    <property type="entry name" value="GldE"/>
    <property type="match status" value="1"/>
</dbReference>
<dbReference type="GO" id="GO:0050660">
    <property type="term" value="F:flavin adenine dinucleotide binding"/>
    <property type="evidence" value="ECO:0007669"/>
    <property type="project" value="InterPro"/>
</dbReference>
<organism evidence="14 15">
    <name type="scientific">Porphyromonas gulae</name>
    <dbReference type="NCBI Taxonomy" id="111105"/>
    <lineage>
        <taxon>Bacteria</taxon>
        <taxon>Pseudomonadati</taxon>
        <taxon>Bacteroidota</taxon>
        <taxon>Bacteroidia</taxon>
        <taxon>Bacteroidales</taxon>
        <taxon>Porphyromonadaceae</taxon>
        <taxon>Porphyromonas</taxon>
    </lineage>
</organism>
<dbReference type="Proteomes" id="UP000030146">
    <property type="component" value="Unassembled WGS sequence"/>
</dbReference>
<dbReference type="FunFam" id="3.10.580.10:FF:000002">
    <property type="entry name" value="Magnesium/cobalt efflux protein CorC"/>
    <property type="match status" value="1"/>
</dbReference>
<accession>A0A099WYI2</accession>
<dbReference type="AlphaFoldDB" id="A0A099WYI2"/>
<feature type="transmembrane region" description="Helical" evidence="11">
    <location>
        <begin position="78"/>
        <end position="101"/>
    </location>
</feature>
<evidence type="ECO:0000256" key="1">
    <source>
        <dbReference type="ARBA" id="ARBA00004651"/>
    </source>
</evidence>